<dbReference type="EMBL" id="CP000510">
    <property type="protein sequence ID" value="ABM04633.1"/>
    <property type="molecule type" value="Genomic_DNA"/>
</dbReference>
<name>A1SYR8_PSYIN</name>
<dbReference type="eggNOG" id="COG0129">
    <property type="taxonomic scope" value="Bacteria"/>
</dbReference>
<dbReference type="AlphaFoldDB" id="A1SYR8"/>
<dbReference type="HOGENOM" id="CLU_065780_1_0_6"/>
<dbReference type="InterPro" id="IPR037237">
    <property type="entry name" value="IlvD/EDD_N"/>
</dbReference>
<accession>A1SYR8</accession>
<dbReference type="STRING" id="357804.Ping_2931"/>
<dbReference type="KEGG" id="pin:Ping_2931"/>
<organism evidence="1 2">
    <name type="scientific">Psychromonas ingrahamii (strain DSM 17664 / CCUG 51855 / 37)</name>
    <dbReference type="NCBI Taxonomy" id="357804"/>
    <lineage>
        <taxon>Bacteria</taxon>
        <taxon>Pseudomonadati</taxon>
        <taxon>Pseudomonadota</taxon>
        <taxon>Gammaproteobacteria</taxon>
        <taxon>Alteromonadales</taxon>
        <taxon>Psychromonadaceae</taxon>
        <taxon>Psychromonas</taxon>
    </lineage>
</organism>
<reference evidence="1 2" key="1">
    <citation type="submission" date="2007-01" db="EMBL/GenBank/DDBJ databases">
        <title>Complete sequence of Psychromonas ingrahamii 37.</title>
        <authorList>
            <consortium name="US DOE Joint Genome Institute"/>
            <person name="Copeland A."/>
            <person name="Lucas S."/>
            <person name="Lapidus A."/>
            <person name="Barry K."/>
            <person name="Detter J.C."/>
            <person name="Glavina del Rio T."/>
            <person name="Hammon N."/>
            <person name="Israni S."/>
            <person name="Dalin E."/>
            <person name="Tice H."/>
            <person name="Pitluck S."/>
            <person name="Thompson L.S."/>
            <person name="Brettin T."/>
            <person name="Bruce D."/>
            <person name="Han C."/>
            <person name="Tapia R."/>
            <person name="Schmutz J."/>
            <person name="Larimer F."/>
            <person name="Land M."/>
            <person name="Hauser L."/>
            <person name="Kyrpides N."/>
            <person name="Ivanova N."/>
            <person name="Staley J."/>
            <person name="Richardson P."/>
        </authorList>
    </citation>
    <scope>NUCLEOTIDE SEQUENCE [LARGE SCALE GENOMIC DNA]</scope>
    <source>
        <strain evidence="1 2">37</strain>
    </source>
</reference>
<protein>
    <submittedName>
        <fullName evidence="1">Uncharacterized protein</fullName>
    </submittedName>
</protein>
<dbReference type="SUPFAM" id="SSF143975">
    <property type="entry name" value="IlvD/EDD N-terminal domain-like"/>
    <property type="match status" value="1"/>
</dbReference>
<gene>
    <name evidence="1" type="ordered locus">Ping_2931</name>
</gene>
<dbReference type="OrthoDB" id="9807077at2"/>
<dbReference type="Proteomes" id="UP000000639">
    <property type="component" value="Chromosome"/>
</dbReference>
<proteinExistence type="predicted"/>
<keyword evidence="2" id="KW-1185">Reference proteome</keyword>
<evidence type="ECO:0000313" key="1">
    <source>
        <dbReference type="EMBL" id="ABM04633.1"/>
    </source>
</evidence>
<evidence type="ECO:0000313" key="2">
    <source>
        <dbReference type="Proteomes" id="UP000000639"/>
    </source>
</evidence>
<sequence>MNKVIEQATKNIKLRSEYLLCNRKQAEQGYLACVNLAHTVVFCGAGKKSTMFDFIYVNVGIISAYNDILSAHQPYQNYPNQIKTALKTDCHRACCHSYYVGIFI</sequence>
<dbReference type="RefSeq" id="WP_011771187.1">
    <property type="nucleotide sequence ID" value="NC_008709.1"/>
</dbReference>